<dbReference type="RefSeq" id="WP_226652885.1">
    <property type="nucleotide sequence ID" value="NZ_BNDW01000117.1"/>
</dbReference>
<comment type="caution">
    <text evidence="1">The sequence shown here is derived from an EMBL/GenBank/DDBJ whole genome shotgun (WGS) entry which is preliminary data.</text>
</comment>
<evidence type="ECO:0000313" key="1">
    <source>
        <dbReference type="EMBL" id="GHI27231.1"/>
    </source>
</evidence>
<gene>
    <name evidence="1" type="ORF">Shyd_86020</name>
</gene>
<accession>A0ABQ3PQC8</accession>
<reference evidence="1" key="1">
    <citation type="submission" date="2024-05" db="EMBL/GenBank/DDBJ databases">
        <title>Whole genome shotgun sequence of Streptomyces hydrogenans NBRC 13475.</title>
        <authorList>
            <person name="Komaki H."/>
            <person name="Tamura T."/>
        </authorList>
    </citation>
    <scope>NUCLEOTIDE SEQUENCE</scope>
    <source>
        <strain evidence="1">NBRC 13475</strain>
    </source>
</reference>
<protein>
    <submittedName>
        <fullName evidence="1">Uncharacterized protein</fullName>
    </submittedName>
</protein>
<name>A0ABQ3PQC8_9ACTN</name>
<organism evidence="1 2">
    <name type="scientific">Streptomyces hydrogenans</name>
    <dbReference type="NCBI Taxonomy" id="1873719"/>
    <lineage>
        <taxon>Bacteria</taxon>
        <taxon>Bacillati</taxon>
        <taxon>Actinomycetota</taxon>
        <taxon>Actinomycetes</taxon>
        <taxon>Kitasatosporales</taxon>
        <taxon>Streptomycetaceae</taxon>
        <taxon>Streptomyces</taxon>
    </lineage>
</organism>
<evidence type="ECO:0000313" key="2">
    <source>
        <dbReference type="Proteomes" id="UP001052739"/>
    </source>
</evidence>
<keyword evidence="2" id="KW-1185">Reference proteome</keyword>
<dbReference type="EMBL" id="BNDW01000117">
    <property type="protein sequence ID" value="GHI27231.1"/>
    <property type="molecule type" value="Genomic_DNA"/>
</dbReference>
<proteinExistence type="predicted"/>
<dbReference type="Proteomes" id="UP001052739">
    <property type="component" value="Unassembled WGS sequence"/>
</dbReference>
<sequence>MSFFCPQAGRRYRAEVGKAARWGRYDTHYTISSTHYATGQSLWNNRGAGK</sequence>